<accession>A0ABU5YYG1</accession>
<evidence type="ECO:0000313" key="1">
    <source>
        <dbReference type="EMBL" id="MEB3069950.1"/>
    </source>
</evidence>
<name>A0ABU5YYG1_9MYCO</name>
<organism evidence="1 2">
    <name type="scientific">[Mycobacterium] vasticus</name>
    <dbReference type="NCBI Taxonomy" id="2875777"/>
    <lineage>
        <taxon>Bacteria</taxon>
        <taxon>Bacillati</taxon>
        <taxon>Actinomycetota</taxon>
        <taxon>Actinomycetes</taxon>
        <taxon>Mycobacteriales</taxon>
        <taxon>Mycobacteriaceae</taxon>
        <taxon>Mycolicibacter</taxon>
    </lineage>
</organism>
<dbReference type="EMBL" id="JAYJJQ010000010">
    <property type="protein sequence ID" value="MEB3069950.1"/>
    <property type="molecule type" value="Genomic_DNA"/>
</dbReference>
<keyword evidence="2" id="KW-1185">Reference proteome</keyword>
<dbReference type="Proteomes" id="UP001299283">
    <property type="component" value="Unassembled WGS sequence"/>
</dbReference>
<keyword evidence="1" id="KW-0540">Nuclease</keyword>
<keyword evidence="1" id="KW-0378">Hydrolase</keyword>
<evidence type="ECO:0000313" key="2">
    <source>
        <dbReference type="Proteomes" id="UP001299283"/>
    </source>
</evidence>
<protein>
    <submittedName>
        <fullName evidence="1">Endonuclease domain-containing protein</fullName>
    </submittedName>
</protein>
<gene>
    <name evidence="1" type="ORF">K5L39_12210</name>
</gene>
<sequence length="84" mass="9607">MPPFPYNYAPSCRGGSPLCWGRSRHPGVIWHEGPEAFVYERQRRAALQEMGWVVIPIIADDVRRRPWATVRRIRTHLARAAAAA</sequence>
<comment type="caution">
    <text evidence="1">The sequence shown here is derived from an EMBL/GenBank/DDBJ whole genome shotgun (WGS) entry which is preliminary data.</text>
</comment>
<keyword evidence="1" id="KW-0255">Endonuclease</keyword>
<proteinExistence type="predicted"/>
<dbReference type="RefSeq" id="WP_225396914.1">
    <property type="nucleotide sequence ID" value="NZ_JAYJJQ010000010.1"/>
</dbReference>
<dbReference type="GO" id="GO:0004519">
    <property type="term" value="F:endonuclease activity"/>
    <property type="evidence" value="ECO:0007669"/>
    <property type="project" value="UniProtKB-KW"/>
</dbReference>
<reference evidence="1 2" key="1">
    <citation type="submission" date="2023-12" db="EMBL/GenBank/DDBJ databases">
        <title>Description of new species of Mycobacterium terrae complex isolated from sewage at the Sao Paulo Zoological Park Foundation in Brazil.</title>
        <authorList>
            <person name="Romagnoli C.L."/>
            <person name="Conceicao E.C."/>
            <person name="Machado E."/>
            <person name="Barreto L.B.P.F."/>
            <person name="Sharma A."/>
            <person name="Silva N.M."/>
            <person name="Marques L.E."/>
            <person name="Juliana M.A."/>
            <person name="Lourenco M.C.S."/>
            <person name="Digiampietri L.A."/>
            <person name="Suffys P.N."/>
            <person name="Viana-Niero C."/>
        </authorList>
    </citation>
    <scope>NUCLEOTIDE SEQUENCE [LARGE SCALE GENOMIC DNA]</scope>
    <source>
        <strain evidence="1 2">MYC017</strain>
    </source>
</reference>